<evidence type="ECO:0000256" key="5">
    <source>
        <dbReference type="ARBA" id="ARBA00023136"/>
    </source>
</evidence>
<keyword evidence="8" id="KW-1185">Reference proteome</keyword>
<evidence type="ECO:0000256" key="2">
    <source>
        <dbReference type="ARBA" id="ARBA00022475"/>
    </source>
</evidence>
<feature type="transmembrane region" description="Helical" evidence="6">
    <location>
        <begin position="12"/>
        <end position="34"/>
    </location>
</feature>
<dbReference type="Proteomes" id="UP000011534">
    <property type="component" value="Unassembled WGS sequence"/>
</dbReference>
<sequence length="132" mass="14393">MILFFPNEIITLFFGSEFTVGSLALSILAFGFFFHSITGPTSDIVKAIDASRLVMVDGAVAALVNFILNIILVPQFDYIGAAIATTSSYALLNGLYSYQVYTRTGAHPFSKKYLLLITLTAIPVSGWFLLIL</sequence>
<accession>M0JFY2</accession>
<keyword evidence="2" id="KW-1003">Cell membrane</keyword>
<feature type="transmembrane region" description="Helical" evidence="6">
    <location>
        <begin position="54"/>
        <end position="72"/>
    </location>
</feature>
<dbReference type="PANTHER" id="PTHR30250">
    <property type="entry name" value="PST FAMILY PREDICTED COLANIC ACID TRANSPORTER"/>
    <property type="match status" value="1"/>
</dbReference>
<keyword evidence="4 6" id="KW-1133">Transmembrane helix</keyword>
<evidence type="ECO:0000256" key="1">
    <source>
        <dbReference type="ARBA" id="ARBA00004651"/>
    </source>
</evidence>
<evidence type="ECO:0000256" key="3">
    <source>
        <dbReference type="ARBA" id="ARBA00022692"/>
    </source>
</evidence>
<dbReference type="EMBL" id="AOLQ01000042">
    <property type="protein sequence ID" value="EMA06585.1"/>
    <property type="molecule type" value="Genomic_DNA"/>
</dbReference>
<proteinExistence type="predicted"/>
<dbReference type="PATRIC" id="fig|662477.6.peg.2086"/>
<evidence type="ECO:0000313" key="7">
    <source>
        <dbReference type="EMBL" id="EMA06585.1"/>
    </source>
</evidence>
<keyword evidence="3 6" id="KW-0812">Transmembrane</keyword>
<gene>
    <name evidence="7" type="ORF">C437_10783</name>
</gene>
<evidence type="ECO:0000256" key="4">
    <source>
        <dbReference type="ARBA" id="ARBA00022989"/>
    </source>
</evidence>
<reference evidence="7 8" key="1">
    <citation type="journal article" date="2014" name="PLoS Genet.">
        <title>Phylogenetically driven sequencing of extremely halophilic archaea reveals strategies for static and dynamic osmo-response.</title>
        <authorList>
            <person name="Becker E.A."/>
            <person name="Seitzer P.M."/>
            <person name="Tritt A."/>
            <person name="Larsen D."/>
            <person name="Krusor M."/>
            <person name="Yao A.I."/>
            <person name="Wu D."/>
            <person name="Madern D."/>
            <person name="Eisen J.A."/>
            <person name="Darling A.E."/>
            <person name="Facciotti M.T."/>
        </authorList>
    </citation>
    <scope>NUCLEOTIDE SEQUENCE [LARGE SCALE GENOMIC DNA]</scope>
    <source>
        <strain evidence="7 8">ATCC 29715</strain>
    </source>
</reference>
<dbReference type="InterPro" id="IPR050833">
    <property type="entry name" value="Poly_Biosynth_Transport"/>
</dbReference>
<organism evidence="7 8">
    <name type="scientific">Haloarcula vallismortis ATCC 29715</name>
    <dbReference type="NCBI Taxonomy" id="662477"/>
    <lineage>
        <taxon>Archaea</taxon>
        <taxon>Methanobacteriati</taxon>
        <taxon>Methanobacteriota</taxon>
        <taxon>Stenosarchaea group</taxon>
        <taxon>Halobacteria</taxon>
        <taxon>Halobacteriales</taxon>
        <taxon>Haloarculaceae</taxon>
        <taxon>Haloarcula</taxon>
    </lineage>
</organism>
<feature type="transmembrane region" description="Helical" evidence="6">
    <location>
        <begin position="78"/>
        <end position="101"/>
    </location>
</feature>
<dbReference type="GO" id="GO:0005886">
    <property type="term" value="C:plasma membrane"/>
    <property type="evidence" value="ECO:0007669"/>
    <property type="project" value="UniProtKB-SubCell"/>
</dbReference>
<dbReference type="PANTHER" id="PTHR30250:SF27">
    <property type="entry name" value="POLYSACCHARIDE BIOSYNTHESIS PROTEIN"/>
    <property type="match status" value="1"/>
</dbReference>
<evidence type="ECO:0000256" key="6">
    <source>
        <dbReference type="SAM" id="Phobius"/>
    </source>
</evidence>
<comment type="caution">
    <text evidence="7">The sequence shown here is derived from an EMBL/GenBank/DDBJ whole genome shotgun (WGS) entry which is preliminary data.</text>
</comment>
<protein>
    <submittedName>
        <fullName evidence="7">Polysaccharide biosynthesis protein</fullName>
    </submittedName>
</protein>
<dbReference type="AlphaFoldDB" id="M0JFY2"/>
<comment type="subcellular location">
    <subcellularLocation>
        <location evidence="1">Cell membrane</location>
        <topology evidence="1">Multi-pass membrane protein</topology>
    </subcellularLocation>
</comment>
<keyword evidence="5 6" id="KW-0472">Membrane</keyword>
<evidence type="ECO:0000313" key="8">
    <source>
        <dbReference type="Proteomes" id="UP000011534"/>
    </source>
</evidence>
<feature type="transmembrane region" description="Helical" evidence="6">
    <location>
        <begin position="113"/>
        <end position="131"/>
    </location>
</feature>
<name>M0JFY2_HALVA</name>